<proteinExistence type="predicted"/>
<dbReference type="AlphaFoldDB" id="A0A2A6C0G4"/>
<dbReference type="InterPro" id="IPR053123">
    <property type="entry name" value="CPG4-like"/>
</dbReference>
<dbReference type="PANTHER" id="PTHR37442:SF2">
    <property type="entry name" value="CHONDROITIN PROTEOGLYCAN 4"/>
    <property type="match status" value="1"/>
</dbReference>
<feature type="compositionally biased region" description="Low complexity" evidence="1">
    <location>
        <begin position="437"/>
        <end position="454"/>
    </location>
</feature>
<evidence type="ECO:0000313" key="3">
    <source>
        <dbReference type="Proteomes" id="UP000005239"/>
    </source>
</evidence>
<sequence>MCVEAFGSQEMGLGTALLLLGTVATTVICVPVVTPSTSGGYRDDVNWPFFLDEGTPASPLSSSPSSSFPSSSPSPLDCSVACATPLHSTLRSLFTEGVSVRGNLESACREYDAALACVSSRAECRESAGFARLTSGLRYMCSEQRDAFDAIIECADQHSQSVSEECQRSCRAETLLTGFALKDTLLKTLAPEVDAALTPNMMQFAINEGCRVAYCMLKCARTKMNARCEGTAGSLFTEALVRPLANDASFDHDATASLGPLAIVFSALLPTQCSFIFDDSKLRELRIGAEMDEDVRRMYAERKTTPRPEEVLVNSIFDQPAAADPWTSHRYDNQHSPLHVQHANGGAAYEDFFKDIDDELEREETLLREDERKAWLRKIETEGYEEEGTVDVEYDDIYRDPDAHIVDGSGATVEGSGTDEMEGSGDDVRQKRTVPITTSTPATPAATSPETTTLSEEERHSYEVDHPWMDVIEGSGGPSRPRPPRVFYDGSTEETTVIRLERTADNADLFTARRIEAARKYRIELRVDPADQGELVCLLRTDKAHAVNRIPTKEDYELDELLNDL</sequence>
<accession>A0A2A6C0G4</accession>
<reference evidence="3" key="1">
    <citation type="journal article" date="2008" name="Nat. Genet.">
        <title>The Pristionchus pacificus genome provides a unique perspective on nematode lifestyle and parasitism.</title>
        <authorList>
            <person name="Dieterich C."/>
            <person name="Clifton S.W."/>
            <person name="Schuster L.N."/>
            <person name="Chinwalla A."/>
            <person name="Delehaunty K."/>
            <person name="Dinkelacker I."/>
            <person name="Fulton L."/>
            <person name="Fulton R."/>
            <person name="Godfrey J."/>
            <person name="Minx P."/>
            <person name="Mitreva M."/>
            <person name="Roeseler W."/>
            <person name="Tian H."/>
            <person name="Witte H."/>
            <person name="Yang S.P."/>
            <person name="Wilson R.K."/>
            <person name="Sommer R.J."/>
        </authorList>
    </citation>
    <scope>NUCLEOTIDE SEQUENCE [LARGE SCALE GENOMIC DNA]</scope>
    <source>
        <strain evidence="3">PS312</strain>
    </source>
</reference>
<dbReference type="EnsemblMetazoa" id="PPA42185.1">
    <property type="protein sequence ID" value="PPA42185.1"/>
    <property type="gene ID" value="WBGene00280554"/>
</dbReference>
<organism evidence="2 3">
    <name type="scientific">Pristionchus pacificus</name>
    <name type="common">Parasitic nematode worm</name>
    <dbReference type="NCBI Taxonomy" id="54126"/>
    <lineage>
        <taxon>Eukaryota</taxon>
        <taxon>Metazoa</taxon>
        <taxon>Ecdysozoa</taxon>
        <taxon>Nematoda</taxon>
        <taxon>Chromadorea</taxon>
        <taxon>Rhabditida</taxon>
        <taxon>Rhabditina</taxon>
        <taxon>Diplogasteromorpha</taxon>
        <taxon>Diplogasteroidea</taxon>
        <taxon>Neodiplogasteridae</taxon>
        <taxon>Pristionchus</taxon>
    </lineage>
</organism>
<protein>
    <submittedName>
        <fullName evidence="2">Cpg-4</fullName>
    </submittedName>
</protein>
<reference evidence="2" key="2">
    <citation type="submission" date="2022-06" db="UniProtKB">
        <authorList>
            <consortium name="EnsemblMetazoa"/>
        </authorList>
    </citation>
    <scope>IDENTIFICATION</scope>
    <source>
        <strain evidence="2">PS312</strain>
    </source>
</reference>
<keyword evidence="3" id="KW-1185">Reference proteome</keyword>
<dbReference type="InterPro" id="IPR029153">
    <property type="entry name" value="CPG4"/>
</dbReference>
<name>A0A2A6C0G4_PRIPA</name>
<evidence type="ECO:0000256" key="1">
    <source>
        <dbReference type="SAM" id="MobiDB-lite"/>
    </source>
</evidence>
<evidence type="ECO:0000313" key="2">
    <source>
        <dbReference type="EnsemblMetazoa" id="PPA42185.1"/>
    </source>
</evidence>
<dbReference type="PANTHER" id="PTHR37442">
    <property type="entry name" value="F18A1.7 PROTEIN-RELATED"/>
    <property type="match status" value="1"/>
</dbReference>
<dbReference type="Proteomes" id="UP000005239">
    <property type="component" value="Unassembled WGS sequence"/>
</dbReference>
<accession>A0A8R1Z3Z0</accession>
<dbReference type="Pfam" id="PF15481">
    <property type="entry name" value="CPG4"/>
    <property type="match status" value="1"/>
</dbReference>
<dbReference type="OrthoDB" id="5854862at2759"/>
<feature type="region of interest" description="Disordered" evidence="1">
    <location>
        <begin position="403"/>
        <end position="459"/>
    </location>
</feature>
<gene>
    <name evidence="2" type="primary">WBGene00280554</name>
</gene>